<dbReference type="GO" id="GO:0006412">
    <property type="term" value="P:translation"/>
    <property type="evidence" value="ECO:0007669"/>
    <property type="project" value="UniProtKB-KW"/>
</dbReference>
<dbReference type="PANTHER" id="PTHR30411">
    <property type="entry name" value="CYTOPLASMIC PROTEIN"/>
    <property type="match status" value="1"/>
</dbReference>
<dbReference type="PIRSF" id="PIRSF006181">
    <property type="entry name" value="EbsC_YbaK"/>
    <property type="match status" value="1"/>
</dbReference>
<dbReference type="SUPFAM" id="SSF55826">
    <property type="entry name" value="YbaK/ProRS associated domain"/>
    <property type="match status" value="1"/>
</dbReference>
<sequence>MACRSSRAPSPSDVSTETPATRFLQQHGVAFTLHPYEYEERGGTRVSSQKLGVEEHAVIKTLVFEDEARQPLLVLMHGDKQVSARQLARQLGVKTVQPCKPEVAQRHTGYLVGGTSPFGTKKSLRVCCERSITTLPALFINAGKRGLLCTLAPSELVRVLSPTLVDCASER</sequence>
<protein>
    <recommendedName>
        <fullName evidence="4">Cys-tRNA(Pro)/Cys-tRNA(Cys) deacylase</fullName>
        <ecNumber evidence="4">4.2.-.-</ecNumber>
    </recommendedName>
</protein>
<evidence type="ECO:0000256" key="3">
    <source>
        <dbReference type="ARBA" id="ARBA00023239"/>
    </source>
</evidence>
<dbReference type="InterPro" id="IPR036754">
    <property type="entry name" value="YbaK/aa-tRNA-synt-asso_dom_sf"/>
</dbReference>
<dbReference type="Pfam" id="PF04073">
    <property type="entry name" value="tRNA_edit"/>
    <property type="match status" value="1"/>
</dbReference>
<reference evidence="6 7" key="1">
    <citation type="submission" date="2017-08" db="EMBL/GenBank/DDBJ databases">
        <title>Infants hospitalized years apart are colonized by the same room-sourced microbial strains.</title>
        <authorList>
            <person name="Brooks B."/>
            <person name="Olm M.R."/>
            <person name="Firek B.A."/>
            <person name="Baker R."/>
            <person name="Thomas B.C."/>
            <person name="Morowitz M.J."/>
            <person name="Banfield J.F."/>
        </authorList>
    </citation>
    <scope>NUCLEOTIDE SEQUENCE [LARGE SCALE GENOMIC DNA]</scope>
    <source>
        <strain evidence="6">S2_003_000_R2_14</strain>
    </source>
</reference>
<dbReference type="EC" id="4.2.-.-" evidence="4"/>
<dbReference type="InterPro" id="IPR007214">
    <property type="entry name" value="YbaK/aa-tRNA-synth-assoc-dom"/>
</dbReference>
<dbReference type="AlphaFoldDB" id="A0A2W5TI96"/>
<evidence type="ECO:0000259" key="5">
    <source>
        <dbReference type="Pfam" id="PF04073"/>
    </source>
</evidence>
<dbReference type="GO" id="GO:0002161">
    <property type="term" value="F:aminoacyl-tRNA deacylase activity"/>
    <property type="evidence" value="ECO:0007669"/>
    <property type="project" value="InterPro"/>
</dbReference>
<dbReference type="Proteomes" id="UP000249061">
    <property type="component" value="Unassembled WGS sequence"/>
</dbReference>
<gene>
    <name evidence="6" type="ORF">DI536_10690</name>
</gene>
<evidence type="ECO:0000256" key="2">
    <source>
        <dbReference type="ARBA" id="ARBA00022917"/>
    </source>
</evidence>
<dbReference type="Gene3D" id="3.90.960.10">
    <property type="entry name" value="YbaK/aminoacyl-tRNA synthetase-associated domain"/>
    <property type="match status" value="1"/>
</dbReference>
<evidence type="ECO:0000313" key="7">
    <source>
        <dbReference type="Proteomes" id="UP000249061"/>
    </source>
</evidence>
<evidence type="ECO:0000313" key="6">
    <source>
        <dbReference type="EMBL" id="PZR14512.1"/>
    </source>
</evidence>
<feature type="domain" description="YbaK/aminoacyl-tRNA synthetase-associated" evidence="5">
    <location>
        <begin position="48"/>
        <end position="158"/>
    </location>
</feature>
<name>A0A2W5TI96_9BACT</name>
<organism evidence="6 7">
    <name type="scientific">Archangium gephyra</name>
    <dbReference type="NCBI Taxonomy" id="48"/>
    <lineage>
        <taxon>Bacteria</taxon>
        <taxon>Pseudomonadati</taxon>
        <taxon>Myxococcota</taxon>
        <taxon>Myxococcia</taxon>
        <taxon>Myxococcales</taxon>
        <taxon>Cystobacterineae</taxon>
        <taxon>Archangiaceae</taxon>
        <taxon>Archangium</taxon>
    </lineage>
</organism>
<dbReference type="CDD" id="cd00002">
    <property type="entry name" value="YbaK_deacylase"/>
    <property type="match status" value="1"/>
</dbReference>
<evidence type="ECO:0000256" key="4">
    <source>
        <dbReference type="PIRNR" id="PIRNR006181"/>
    </source>
</evidence>
<accession>A0A2W5TI96</accession>
<proteinExistence type="inferred from homology"/>
<comment type="caution">
    <text evidence="6">The sequence shown here is derived from an EMBL/GenBank/DDBJ whole genome shotgun (WGS) entry which is preliminary data.</text>
</comment>
<keyword evidence="3 4" id="KW-0456">Lyase</keyword>
<dbReference type="PANTHER" id="PTHR30411:SF0">
    <property type="entry name" value="CYS-TRNA(PRO)_CYS-TRNA(CYS) DEACYLASE YBAK"/>
    <property type="match status" value="1"/>
</dbReference>
<evidence type="ECO:0000256" key="1">
    <source>
        <dbReference type="ARBA" id="ARBA00009798"/>
    </source>
</evidence>
<dbReference type="InterPro" id="IPR004369">
    <property type="entry name" value="Prolyl-tRNA_editing_YbaK/EbsC"/>
</dbReference>
<keyword evidence="2 4" id="KW-0648">Protein biosynthesis</keyword>
<dbReference type="GO" id="GO:0016829">
    <property type="term" value="F:lyase activity"/>
    <property type="evidence" value="ECO:0007669"/>
    <property type="project" value="UniProtKB-KW"/>
</dbReference>
<dbReference type="EMBL" id="QFQP01000007">
    <property type="protein sequence ID" value="PZR14512.1"/>
    <property type="molecule type" value="Genomic_DNA"/>
</dbReference>
<comment type="similarity">
    <text evidence="1 4">Belongs to the prolyl-tRNA editing family. YbaK/EbsC subfamily.</text>
</comment>